<dbReference type="EMBL" id="HG001477">
    <property type="protein sequence ID" value="CDF32345.1"/>
    <property type="molecule type" value="Genomic_DNA"/>
</dbReference>
<gene>
    <name evidence="1" type="ORF">CHC_T00008077001</name>
</gene>
<keyword evidence="2" id="KW-1185">Reference proteome</keyword>
<dbReference type="RefSeq" id="XP_005712010.1">
    <property type="nucleotide sequence ID" value="XM_005711953.1"/>
</dbReference>
<evidence type="ECO:0000313" key="1">
    <source>
        <dbReference type="EMBL" id="CDF32345.1"/>
    </source>
</evidence>
<proteinExistence type="predicted"/>
<accession>R7Q4F3</accession>
<dbReference type="Proteomes" id="UP000012073">
    <property type="component" value="Unassembled WGS sequence"/>
</dbReference>
<organism evidence="1 2">
    <name type="scientific">Chondrus crispus</name>
    <name type="common">Carrageen Irish moss</name>
    <name type="synonym">Polymorpha crispa</name>
    <dbReference type="NCBI Taxonomy" id="2769"/>
    <lineage>
        <taxon>Eukaryota</taxon>
        <taxon>Rhodophyta</taxon>
        <taxon>Florideophyceae</taxon>
        <taxon>Rhodymeniophycidae</taxon>
        <taxon>Gigartinales</taxon>
        <taxon>Gigartinaceae</taxon>
        <taxon>Chondrus</taxon>
    </lineage>
</organism>
<dbReference type="Gramene" id="CDF32345">
    <property type="protein sequence ID" value="CDF32345"/>
    <property type="gene ID" value="CHC_T00008077001"/>
</dbReference>
<dbReference type="GeneID" id="17319724"/>
<dbReference type="AlphaFoldDB" id="R7Q4F3"/>
<evidence type="ECO:0000313" key="2">
    <source>
        <dbReference type="Proteomes" id="UP000012073"/>
    </source>
</evidence>
<sequence length="93" mass="10668">MLYCIECVSARWIKRPVLESVIERSDIYQCEYGASQAFSQHAPEQHAVLHARLRRICLSVKSSPRFASKVFNACQLTFVASFDSRAMRLSKSR</sequence>
<protein>
    <submittedName>
        <fullName evidence="1">Uncharacterized protein</fullName>
    </submittedName>
</protein>
<reference evidence="2" key="1">
    <citation type="journal article" date="2013" name="Proc. Natl. Acad. Sci. U.S.A.">
        <title>Genome structure and metabolic features in the red seaweed Chondrus crispus shed light on evolution of the Archaeplastida.</title>
        <authorList>
            <person name="Collen J."/>
            <person name="Porcel B."/>
            <person name="Carre W."/>
            <person name="Ball S.G."/>
            <person name="Chaparro C."/>
            <person name="Tonon T."/>
            <person name="Barbeyron T."/>
            <person name="Michel G."/>
            <person name="Noel B."/>
            <person name="Valentin K."/>
            <person name="Elias M."/>
            <person name="Artiguenave F."/>
            <person name="Arun A."/>
            <person name="Aury J.M."/>
            <person name="Barbosa-Neto J.F."/>
            <person name="Bothwell J.H."/>
            <person name="Bouget F.Y."/>
            <person name="Brillet L."/>
            <person name="Cabello-Hurtado F."/>
            <person name="Capella-Gutierrez S."/>
            <person name="Charrier B."/>
            <person name="Cladiere L."/>
            <person name="Cock J.M."/>
            <person name="Coelho S.M."/>
            <person name="Colleoni C."/>
            <person name="Czjzek M."/>
            <person name="Da Silva C."/>
            <person name="Delage L."/>
            <person name="Denoeud F."/>
            <person name="Deschamps P."/>
            <person name="Dittami S.M."/>
            <person name="Gabaldon T."/>
            <person name="Gachon C.M."/>
            <person name="Groisillier A."/>
            <person name="Herve C."/>
            <person name="Jabbari K."/>
            <person name="Katinka M."/>
            <person name="Kloareg B."/>
            <person name="Kowalczyk N."/>
            <person name="Labadie K."/>
            <person name="Leblanc C."/>
            <person name="Lopez P.J."/>
            <person name="McLachlan D.H."/>
            <person name="Meslet-Cladiere L."/>
            <person name="Moustafa A."/>
            <person name="Nehr Z."/>
            <person name="Nyvall Collen P."/>
            <person name="Panaud O."/>
            <person name="Partensky F."/>
            <person name="Poulain J."/>
            <person name="Rensing S.A."/>
            <person name="Rousvoal S."/>
            <person name="Samson G."/>
            <person name="Symeonidi A."/>
            <person name="Weissenbach J."/>
            <person name="Zambounis A."/>
            <person name="Wincker P."/>
            <person name="Boyen C."/>
        </authorList>
    </citation>
    <scope>NUCLEOTIDE SEQUENCE [LARGE SCALE GENOMIC DNA]</scope>
    <source>
        <strain evidence="2">cv. Stackhouse</strain>
    </source>
</reference>
<dbReference type="KEGG" id="ccp:CHC_T00008077001"/>
<name>R7Q4F3_CHOCR</name>